<accession>A0A565BSG7</accession>
<name>A0A565BSG7_9BRAS</name>
<evidence type="ECO:0000313" key="2">
    <source>
        <dbReference type="EMBL" id="VVB04302.1"/>
    </source>
</evidence>
<comment type="caution">
    <text evidence="2">The sequence shown here is derived from an EMBL/GenBank/DDBJ whole genome shotgun (WGS) entry which is preliminary data.</text>
</comment>
<evidence type="ECO:0000259" key="1">
    <source>
        <dbReference type="Pfam" id="PF24750"/>
    </source>
</evidence>
<feature type="domain" description="F-box protein At3g26010-like beta-propeller" evidence="1">
    <location>
        <begin position="15"/>
        <end position="244"/>
    </location>
</feature>
<proteinExistence type="predicted"/>
<dbReference type="InterPro" id="IPR056592">
    <property type="entry name" value="Beta-prop_At3g26010-like"/>
</dbReference>
<keyword evidence="3" id="KW-1185">Reference proteome</keyword>
<gene>
    <name evidence="2" type="ORF">ANE_LOCUS14746</name>
</gene>
<reference evidence="2" key="1">
    <citation type="submission" date="2019-07" db="EMBL/GenBank/DDBJ databases">
        <authorList>
            <person name="Dittberner H."/>
        </authorList>
    </citation>
    <scope>NUCLEOTIDE SEQUENCE [LARGE SCALE GENOMIC DNA]</scope>
</reference>
<evidence type="ECO:0000313" key="3">
    <source>
        <dbReference type="Proteomes" id="UP000489600"/>
    </source>
</evidence>
<dbReference type="AlphaFoldDB" id="A0A565BSG7"/>
<organism evidence="2 3">
    <name type="scientific">Arabis nemorensis</name>
    <dbReference type="NCBI Taxonomy" id="586526"/>
    <lineage>
        <taxon>Eukaryota</taxon>
        <taxon>Viridiplantae</taxon>
        <taxon>Streptophyta</taxon>
        <taxon>Embryophyta</taxon>
        <taxon>Tracheophyta</taxon>
        <taxon>Spermatophyta</taxon>
        <taxon>Magnoliopsida</taxon>
        <taxon>eudicotyledons</taxon>
        <taxon>Gunneridae</taxon>
        <taxon>Pentapetalae</taxon>
        <taxon>rosids</taxon>
        <taxon>malvids</taxon>
        <taxon>Brassicales</taxon>
        <taxon>Brassicaceae</taxon>
        <taxon>Arabideae</taxon>
        <taxon>Arabis</taxon>
    </lineage>
</organism>
<dbReference type="Proteomes" id="UP000489600">
    <property type="component" value="Unassembled WGS sequence"/>
</dbReference>
<protein>
    <recommendedName>
        <fullName evidence="1">F-box protein At3g26010-like beta-propeller domain-containing protein</fullName>
    </recommendedName>
</protein>
<dbReference type="OrthoDB" id="1098844at2759"/>
<dbReference type="Pfam" id="PF24750">
    <property type="entry name" value="b-prop_At3g26010-like"/>
    <property type="match status" value="1"/>
</dbReference>
<sequence length="250" mass="28515">MVPADELLLALTSGTRTEKNGALTGFKVVLLFDEWRKKLGLLIYSSETGLWSPETVHIPISFRSHDYHNSISFNGNLSWLARNSNYDEAVVSIDFYSAGTGSVLVTPFPDLEKVPKFTTTCQGFLMYMNVVSVTKDDESVEEKFNIWRLKSGEWQLVSEIAGWFNDIPLAINPFDAKSVYFWSKYGQRLLSFNLRNGEFVCHNKLKYSSDGRISSSVKGPKVVKYFTEPNFSSFVLPQWLHRIPNMVRKV</sequence>
<dbReference type="EMBL" id="CABITT030000005">
    <property type="protein sequence ID" value="VVB04302.1"/>
    <property type="molecule type" value="Genomic_DNA"/>
</dbReference>